<sequence length="64" mass="7310">MCRWTLAATSQTGMVTAQELHARGARNTAAILVRRVTELYIGTTLKAEHRSPASRRLEWRVPYR</sequence>
<proteinExistence type="predicted"/>
<name>A0A5B7JN04_PORTR</name>
<reference evidence="1 2" key="1">
    <citation type="submission" date="2019-05" db="EMBL/GenBank/DDBJ databases">
        <title>Another draft genome of Portunus trituberculatus and its Hox gene families provides insights of decapod evolution.</title>
        <authorList>
            <person name="Jeong J.-H."/>
            <person name="Song I."/>
            <person name="Kim S."/>
            <person name="Choi T."/>
            <person name="Kim D."/>
            <person name="Ryu S."/>
            <person name="Kim W."/>
        </authorList>
    </citation>
    <scope>NUCLEOTIDE SEQUENCE [LARGE SCALE GENOMIC DNA]</scope>
    <source>
        <tissue evidence="1">Muscle</tissue>
    </source>
</reference>
<dbReference type="Proteomes" id="UP000324222">
    <property type="component" value="Unassembled WGS sequence"/>
</dbReference>
<gene>
    <name evidence="1" type="ORF">E2C01_093546</name>
</gene>
<keyword evidence="2" id="KW-1185">Reference proteome</keyword>
<evidence type="ECO:0000313" key="2">
    <source>
        <dbReference type="Proteomes" id="UP000324222"/>
    </source>
</evidence>
<dbReference type="EMBL" id="VSRR010112976">
    <property type="protein sequence ID" value="MPC98190.1"/>
    <property type="molecule type" value="Genomic_DNA"/>
</dbReference>
<accession>A0A5B7JN04</accession>
<comment type="caution">
    <text evidence="1">The sequence shown here is derived from an EMBL/GenBank/DDBJ whole genome shotgun (WGS) entry which is preliminary data.</text>
</comment>
<organism evidence="1 2">
    <name type="scientific">Portunus trituberculatus</name>
    <name type="common">Swimming crab</name>
    <name type="synonym">Neptunus trituberculatus</name>
    <dbReference type="NCBI Taxonomy" id="210409"/>
    <lineage>
        <taxon>Eukaryota</taxon>
        <taxon>Metazoa</taxon>
        <taxon>Ecdysozoa</taxon>
        <taxon>Arthropoda</taxon>
        <taxon>Crustacea</taxon>
        <taxon>Multicrustacea</taxon>
        <taxon>Malacostraca</taxon>
        <taxon>Eumalacostraca</taxon>
        <taxon>Eucarida</taxon>
        <taxon>Decapoda</taxon>
        <taxon>Pleocyemata</taxon>
        <taxon>Brachyura</taxon>
        <taxon>Eubrachyura</taxon>
        <taxon>Portunoidea</taxon>
        <taxon>Portunidae</taxon>
        <taxon>Portuninae</taxon>
        <taxon>Portunus</taxon>
    </lineage>
</organism>
<evidence type="ECO:0000313" key="1">
    <source>
        <dbReference type="EMBL" id="MPC98190.1"/>
    </source>
</evidence>
<protein>
    <submittedName>
        <fullName evidence="1">Uncharacterized protein</fullName>
    </submittedName>
</protein>
<dbReference type="AlphaFoldDB" id="A0A5B7JN04"/>